<reference evidence="2 3" key="1">
    <citation type="journal article" date="2023" name="Elife">
        <title>Identification of key yeast species and microbe-microbe interactions impacting larval growth of Drosophila in the wild.</title>
        <authorList>
            <person name="Mure A."/>
            <person name="Sugiura Y."/>
            <person name="Maeda R."/>
            <person name="Honda K."/>
            <person name="Sakurai N."/>
            <person name="Takahashi Y."/>
            <person name="Watada M."/>
            <person name="Katoh T."/>
            <person name="Gotoh A."/>
            <person name="Gotoh Y."/>
            <person name="Taniguchi I."/>
            <person name="Nakamura K."/>
            <person name="Hayashi T."/>
            <person name="Katayama T."/>
            <person name="Uemura T."/>
            <person name="Hattori Y."/>
        </authorList>
    </citation>
    <scope>NUCLEOTIDE SEQUENCE [LARGE SCALE GENOMIC DNA]</scope>
    <source>
        <strain evidence="2 3">SC-9</strain>
    </source>
</reference>
<sequence>MLAHHLQPNTSSPLIRSRSRSSSSNNFYYNNNNIDSMSIELNVKQSFSTFSILLSNLDDKQQITAILGLSEDAFFAQSSEFLSKYIQNDQNDLVPLFKSQVLPQLIFKLHHLCCLTNGHNSPTTAKITDAFQVLSNRCDSSAKLAVLVNFKLGETLFIAISKLTDNRKCKSKYKYLLFSYLDLDDVCTNQFISSELFHLHVINPILKSSQKLEVNINSVIIAIEALSFTVPSCSSDSKQFLVNVKICEGLVIFLQISKYDHDLESICHNVIRFFRLLSIDFQSVLFQCDFVPNLLRILFEFTNSPTGKSQTFLMESITLIFSIIQYKKPKSKDISPGVLFHTIFKLLIKSTTINNDLIMIRFLIDSAEILSANDLSILISKNQFTQFQNKIGNLVYIVTHTHFYEEQYQVGNGEIIPPVTGHHRCFRGYIKLLSLPNFQKLIGYNIGFADFLLMTSIFQYSDLLYEKFRDDSHVTIRLLEMVNDYKYDISVVREWGEGASLGNLLISLIRDAKTSDQQWKGYLLDTIYNLVNILSLCSRKNVVEILEPLLDDDDDYDDHEDRYHCDKQFVRSMLLEFITCYLQSNDQAQKRMAIKLFNCVCMTDSGAIARIILESHPECFNDLTNIVSHTFAENMNGGSIVQQIPLCLSILEIFQSLMVAESFTLITGKTFFSELMKTMTIYMGHGSVSGHRGVLKIRCLEFISSLIDPNVLEPHQAEKVLFVKSFDWLNTVVSPMLDAEIKQRLGIDNHHDNNDDGIKNTVEIDVLTLLMDIISHCIELQTKKMKNVIDSMVLGKLSTILFEFRLIDTNPIILTKCLNIIHPYLKSKLHGNEVEYLVTTMKLDIFFMKAIGDIDSGKQYVTKIKLDNDDTDDDLFVEFFESLYRLNQISITFSKNIMISYKMTMIFRLITIAEGLLVTAPNTTITSREKITQKLDLLFSVFSQLTVDFELFDKRDKNIMCMKLINIFDLTYFQNIQISGVLNDNLFLLLSYNILDDPNTCYIIDDLLLKMLQIMKNRSGNCLKLMEFFWKFLYMYSLIKTSYFKRHVMELMESFNRLKTSNEVAPTLSEEPLLIDDHTCNRLINELLWESSETLQYFILSTFVEILVNESINDDDEEEEEDNDEDVRKHQETEETQKTGYNTINVAVFRTLIKTAGLSQRSIDELSMKYQYSSKMNFEQLNNLRNIFLLIPQ</sequence>
<gene>
    <name evidence="2" type="ORF">DASC09_006480</name>
</gene>
<organism evidence="2 3">
    <name type="scientific">Saccharomycopsis crataegensis</name>
    <dbReference type="NCBI Taxonomy" id="43959"/>
    <lineage>
        <taxon>Eukaryota</taxon>
        <taxon>Fungi</taxon>
        <taxon>Dikarya</taxon>
        <taxon>Ascomycota</taxon>
        <taxon>Saccharomycotina</taxon>
        <taxon>Saccharomycetes</taxon>
        <taxon>Saccharomycopsidaceae</taxon>
        <taxon>Saccharomycopsis</taxon>
    </lineage>
</organism>
<dbReference type="EMBL" id="BTFZ01000001">
    <property type="protein sequence ID" value="GMM33323.1"/>
    <property type="molecule type" value="Genomic_DNA"/>
</dbReference>
<feature type="region of interest" description="Disordered" evidence="1">
    <location>
        <begin position="1"/>
        <end position="22"/>
    </location>
</feature>
<dbReference type="Proteomes" id="UP001360560">
    <property type="component" value="Unassembled WGS sequence"/>
</dbReference>
<evidence type="ECO:0000256" key="1">
    <source>
        <dbReference type="SAM" id="MobiDB-lite"/>
    </source>
</evidence>
<dbReference type="AlphaFoldDB" id="A0AAV5QEZ9"/>
<dbReference type="GeneID" id="90071302"/>
<feature type="compositionally biased region" description="Acidic residues" evidence="1">
    <location>
        <begin position="1114"/>
        <end position="1125"/>
    </location>
</feature>
<comment type="caution">
    <text evidence="2">The sequence shown here is derived from an EMBL/GenBank/DDBJ whole genome shotgun (WGS) entry which is preliminary data.</text>
</comment>
<protein>
    <submittedName>
        <fullName evidence="2">Uncharacterized protein</fullName>
    </submittedName>
</protein>
<keyword evidence="3" id="KW-1185">Reference proteome</keyword>
<evidence type="ECO:0000313" key="3">
    <source>
        <dbReference type="Proteomes" id="UP001360560"/>
    </source>
</evidence>
<feature type="compositionally biased region" description="Basic and acidic residues" evidence="1">
    <location>
        <begin position="1126"/>
        <end position="1136"/>
    </location>
</feature>
<name>A0AAV5QEZ9_9ASCO</name>
<feature type="region of interest" description="Disordered" evidence="1">
    <location>
        <begin position="1114"/>
        <end position="1136"/>
    </location>
</feature>
<evidence type="ECO:0000313" key="2">
    <source>
        <dbReference type="EMBL" id="GMM33323.1"/>
    </source>
</evidence>
<proteinExistence type="predicted"/>
<dbReference type="RefSeq" id="XP_064850323.1">
    <property type="nucleotide sequence ID" value="XM_064994251.1"/>
</dbReference>
<accession>A0AAV5QEZ9</accession>